<proteinExistence type="predicted"/>
<protein>
    <recommendedName>
        <fullName evidence="3">Reverse transcriptase zinc-binding domain-containing protein</fullName>
    </recommendedName>
</protein>
<feature type="non-terminal residue" evidence="1">
    <location>
        <position position="99"/>
    </location>
</feature>
<keyword evidence="2" id="KW-1185">Reference proteome</keyword>
<sequence length="99" mass="11250">NIWKGCRNVDIQQPVQAFLYNTINCTLRIGEFWSNIPTFKHRTRCSSCDHAIESLEHILLECCNPTMVLVWSLTSQFWSSSTGQWPELSLGMLLGCGSV</sequence>
<name>A0A0C3DWV9_9AGAM</name>
<feature type="non-terminal residue" evidence="1">
    <location>
        <position position="1"/>
    </location>
</feature>
<organism evidence="1 2">
    <name type="scientific">Scleroderma citrinum Foug A</name>
    <dbReference type="NCBI Taxonomy" id="1036808"/>
    <lineage>
        <taxon>Eukaryota</taxon>
        <taxon>Fungi</taxon>
        <taxon>Dikarya</taxon>
        <taxon>Basidiomycota</taxon>
        <taxon>Agaricomycotina</taxon>
        <taxon>Agaricomycetes</taxon>
        <taxon>Agaricomycetidae</taxon>
        <taxon>Boletales</taxon>
        <taxon>Sclerodermatineae</taxon>
        <taxon>Sclerodermataceae</taxon>
        <taxon>Scleroderma</taxon>
    </lineage>
</organism>
<gene>
    <name evidence="1" type="ORF">SCLCIDRAFT_59251</name>
</gene>
<dbReference type="HOGENOM" id="CLU_181933_0_0_1"/>
<accession>A0A0C3DWV9</accession>
<dbReference type="STRING" id="1036808.A0A0C3DWV9"/>
<dbReference type="Proteomes" id="UP000053989">
    <property type="component" value="Unassembled WGS sequence"/>
</dbReference>
<dbReference type="InParanoid" id="A0A0C3DWV9"/>
<dbReference type="EMBL" id="KN822062">
    <property type="protein sequence ID" value="KIM60406.1"/>
    <property type="molecule type" value="Genomic_DNA"/>
</dbReference>
<evidence type="ECO:0000313" key="2">
    <source>
        <dbReference type="Proteomes" id="UP000053989"/>
    </source>
</evidence>
<evidence type="ECO:0000313" key="1">
    <source>
        <dbReference type="EMBL" id="KIM60406.1"/>
    </source>
</evidence>
<reference evidence="1 2" key="1">
    <citation type="submission" date="2014-04" db="EMBL/GenBank/DDBJ databases">
        <authorList>
            <consortium name="DOE Joint Genome Institute"/>
            <person name="Kuo A."/>
            <person name="Kohler A."/>
            <person name="Nagy L.G."/>
            <person name="Floudas D."/>
            <person name="Copeland A."/>
            <person name="Barry K.W."/>
            <person name="Cichocki N."/>
            <person name="Veneault-Fourrey C."/>
            <person name="LaButti K."/>
            <person name="Lindquist E.A."/>
            <person name="Lipzen A."/>
            <person name="Lundell T."/>
            <person name="Morin E."/>
            <person name="Murat C."/>
            <person name="Sun H."/>
            <person name="Tunlid A."/>
            <person name="Henrissat B."/>
            <person name="Grigoriev I.V."/>
            <person name="Hibbett D.S."/>
            <person name="Martin F."/>
            <person name="Nordberg H.P."/>
            <person name="Cantor M.N."/>
            <person name="Hua S.X."/>
        </authorList>
    </citation>
    <scope>NUCLEOTIDE SEQUENCE [LARGE SCALE GENOMIC DNA]</scope>
    <source>
        <strain evidence="1 2">Foug A</strain>
    </source>
</reference>
<dbReference type="AlphaFoldDB" id="A0A0C3DWV9"/>
<dbReference type="OrthoDB" id="3253907at2759"/>
<evidence type="ECO:0008006" key="3">
    <source>
        <dbReference type="Google" id="ProtNLM"/>
    </source>
</evidence>
<reference evidence="2" key="2">
    <citation type="submission" date="2015-01" db="EMBL/GenBank/DDBJ databases">
        <title>Evolutionary Origins and Diversification of the Mycorrhizal Mutualists.</title>
        <authorList>
            <consortium name="DOE Joint Genome Institute"/>
            <consortium name="Mycorrhizal Genomics Consortium"/>
            <person name="Kohler A."/>
            <person name="Kuo A."/>
            <person name="Nagy L.G."/>
            <person name="Floudas D."/>
            <person name="Copeland A."/>
            <person name="Barry K.W."/>
            <person name="Cichocki N."/>
            <person name="Veneault-Fourrey C."/>
            <person name="LaButti K."/>
            <person name="Lindquist E.A."/>
            <person name="Lipzen A."/>
            <person name="Lundell T."/>
            <person name="Morin E."/>
            <person name="Murat C."/>
            <person name="Riley R."/>
            <person name="Ohm R."/>
            <person name="Sun H."/>
            <person name="Tunlid A."/>
            <person name="Henrissat B."/>
            <person name="Grigoriev I.V."/>
            <person name="Hibbett D.S."/>
            <person name="Martin F."/>
        </authorList>
    </citation>
    <scope>NUCLEOTIDE SEQUENCE [LARGE SCALE GENOMIC DNA]</scope>
    <source>
        <strain evidence="2">Foug A</strain>
    </source>
</reference>